<organism evidence="10 11">
    <name type="scientific">Isoalcanivorax beigongshangi</name>
    <dbReference type="NCBI Taxonomy" id="3238810"/>
    <lineage>
        <taxon>Bacteria</taxon>
        <taxon>Pseudomonadati</taxon>
        <taxon>Pseudomonadota</taxon>
        <taxon>Gammaproteobacteria</taxon>
        <taxon>Oceanospirillales</taxon>
        <taxon>Alcanivoracaceae</taxon>
        <taxon>Isoalcanivorax</taxon>
    </lineage>
</organism>
<evidence type="ECO:0000259" key="9">
    <source>
        <dbReference type="Pfam" id="PF00149"/>
    </source>
</evidence>
<dbReference type="NCBIfam" id="NF001204">
    <property type="entry name" value="PRK00166.1"/>
    <property type="match status" value="1"/>
</dbReference>
<dbReference type="CDD" id="cd07422">
    <property type="entry name" value="MPP_ApaH"/>
    <property type="match status" value="1"/>
</dbReference>
<dbReference type="Proteomes" id="UP001562065">
    <property type="component" value="Unassembled WGS sequence"/>
</dbReference>
<evidence type="ECO:0000256" key="3">
    <source>
        <dbReference type="ARBA" id="ARBA00012506"/>
    </source>
</evidence>
<proteinExistence type="inferred from homology"/>
<dbReference type="EC" id="3.6.1.41" evidence="3"/>
<dbReference type="Gene3D" id="3.60.21.10">
    <property type="match status" value="1"/>
</dbReference>
<feature type="domain" description="Calcineurin-like phosphoesterase" evidence="9">
    <location>
        <begin position="4"/>
        <end position="76"/>
    </location>
</feature>
<evidence type="ECO:0000256" key="5">
    <source>
        <dbReference type="ARBA" id="ARBA00031248"/>
    </source>
</evidence>
<dbReference type="EMBL" id="JBGCUO010000001">
    <property type="protein sequence ID" value="MEY1661217.1"/>
    <property type="molecule type" value="Genomic_DNA"/>
</dbReference>
<dbReference type="InterPro" id="IPR004843">
    <property type="entry name" value="Calcineurin-like_PHP"/>
</dbReference>
<dbReference type="PANTHER" id="PTHR40942:SF4">
    <property type="entry name" value="CYTOCHROME C5"/>
    <property type="match status" value="1"/>
</dbReference>
<dbReference type="RefSeq" id="WP_369454467.1">
    <property type="nucleotide sequence ID" value="NZ_JBGCUO010000001.1"/>
</dbReference>
<dbReference type="NCBIfam" id="TIGR00668">
    <property type="entry name" value="apaH"/>
    <property type="match status" value="1"/>
</dbReference>
<dbReference type="InterPro" id="IPR029052">
    <property type="entry name" value="Metallo-depent_PP-like"/>
</dbReference>
<evidence type="ECO:0000256" key="1">
    <source>
        <dbReference type="ARBA" id="ARBA00003413"/>
    </source>
</evidence>
<sequence length="273" mass="29669">MATYAIGDIQGCLGALERLLDRIAFNPSQDRLLLAGDLVARGEDSLGTLRLLYRHRHAIQLVLGNHDLHLLAIAAGTVALRKKEQDLAPILAAADGPELLAWLQAQPLALDLPEFGAVMVHAGLPPLWSPAQLLARAAEVETAIREQPAQYFAHMYGNEPLQWQEDLAPPLRWRVITNYLTRMRFVDADGALDLSSKGEADAPPPGYAPWYLHPARDTGTRVLFGHWAALAGNTDGGSNITALDTGCVWGGQLSALRLEDNRFFRCDCGPSAA</sequence>
<dbReference type="Pfam" id="PF00149">
    <property type="entry name" value="Metallophos"/>
    <property type="match status" value="1"/>
</dbReference>
<gene>
    <name evidence="10" type="ORF">AB5I84_03545</name>
</gene>
<protein>
    <recommendedName>
        <fullName evidence="3">bis(5'-nucleosyl)-tetraphosphatase (symmetrical)</fullName>
        <ecNumber evidence="3">3.6.1.41</ecNumber>
    </recommendedName>
    <alternativeName>
        <fullName evidence="6">Ap4A hydrolase</fullName>
    </alternativeName>
    <alternativeName>
        <fullName evidence="5">Diadenosine 5',5'''-P1,P4-tetraphosphate pyrophosphohydrolase</fullName>
    </alternativeName>
    <alternativeName>
        <fullName evidence="7">Diadenosine tetraphosphatase</fullName>
    </alternativeName>
</protein>
<comment type="catalytic activity">
    <reaction evidence="8">
        <text>P(1),P(4)-bis(5'-adenosyl) tetraphosphate + H2O = 2 ADP + 2 H(+)</text>
        <dbReference type="Rhea" id="RHEA:24252"/>
        <dbReference type="ChEBI" id="CHEBI:15377"/>
        <dbReference type="ChEBI" id="CHEBI:15378"/>
        <dbReference type="ChEBI" id="CHEBI:58141"/>
        <dbReference type="ChEBI" id="CHEBI:456216"/>
        <dbReference type="EC" id="3.6.1.41"/>
    </reaction>
</comment>
<name>A0ABV4AEF6_9GAMM</name>
<keyword evidence="11" id="KW-1185">Reference proteome</keyword>
<dbReference type="PANTHER" id="PTHR40942">
    <property type="match status" value="1"/>
</dbReference>
<accession>A0ABV4AEF6</accession>
<dbReference type="SUPFAM" id="SSF56300">
    <property type="entry name" value="Metallo-dependent phosphatases"/>
    <property type="match status" value="1"/>
</dbReference>
<comment type="similarity">
    <text evidence="2">Belongs to the Ap4A hydrolase family.</text>
</comment>
<evidence type="ECO:0000256" key="2">
    <source>
        <dbReference type="ARBA" id="ARBA00005419"/>
    </source>
</evidence>
<dbReference type="GO" id="GO:0008803">
    <property type="term" value="F:bis(5'-nucleosyl)-tetraphosphatase (symmetrical) activity"/>
    <property type="evidence" value="ECO:0007669"/>
    <property type="project" value="UniProtKB-EC"/>
</dbReference>
<evidence type="ECO:0000256" key="7">
    <source>
        <dbReference type="ARBA" id="ARBA00033210"/>
    </source>
</evidence>
<comment type="caution">
    <text evidence="10">The sequence shown here is derived from an EMBL/GenBank/DDBJ whole genome shotgun (WGS) entry which is preliminary data.</text>
</comment>
<reference evidence="10 11" key="1">
    <citation type="submission" date="2024-07" db="EMBL/GenBank/DDBJ databases">
        <authorList>
            <person name="Ren Q."/>
        </authorList>
    </citation>
    <scope>NUCLEOTIDE SEQUENCE [LARGE SCALE GENOMIC DNA]</scope>
    <source>
        <strain evidence="10 11">REN37</strain>
    </source>
</reference>
<dbReference type="PIRSF" id="PIRSF000903">
    <property type="entry name" value="B5n-ttraPtase_sm"/>
    <property type="match status" value="1"/>
</dbReference>
<dbReference type="InterPro" id="IPR004617">
    <property type="entry name" value="ApaH"/>
</dbReference>
<evidence type="ECO:0000256" key="6">
    <source>
        <dbReference type="ARBA" id="ARBA00032248"/>
    </source>
</evidence>
<evidence type="ECO:0000256" key="8">
    <source>
        <dbReference type="ARBA" id="ARBA00049417"/>
    </source>
</evidence>
<evidence type="ECO:0000313" key="11">
    <source>
        <dbReference type="Proteomes" id="UP001562065"/>
    </source>
</evidence>
<comment type="function">
    <text evidence="1">Hydrolyzes diadenosine 5',5'''-P1,P4-tetraphosphate to yield ADP.</text>
</comment>
<evidence type="ECO:0000313" key="10">
    <source>
        <dbReference type="EMBL" id="MEY1661217.1"/>
    </source>
</evidence>
<keyword evidence="4 10" id="KW-0378">Hydrolase</keyword>
<evidence type="ECO:0000256" key="4">
    <source>
        <dbReference type="ARBA" id="ARBA00022801"/>
    </source>
</evidence>